<dbReference type="OMA" id="KEHRRES"/>
<feature type="compositionally biased region" description="Basic and acidic residues" evidence="1">
    <location>
        <begin position="210"/>
        <end position="219"/>
    </location>
</feature>
<evidence type="ECO:0000313" key="4">
    <source>
        <dbReference type="WBParaSite" id="NBR_0000447701-mRNA-1"/>
    </source>
</evidence>
<dbReference type="WBParaSite" id="NBR_0000447701-mRNA-1">
    <property type="protein sequence ID" value="NBR_0000447701-mRNA-1"/>
    <property type="gene ID" value="NBR_0000447701"/>
</dbReference>
<protein>
    <submittedName>
        <fullName evidence="4">H15 domain-containing protein</fullName>
    </submittedName>
</protein>
<reference evidence="4" key="1">
    <citation type="submission" date="2017-02" db="UniProtKB">
        <authorList>
            <consortium name="WormBaseParasite"/>
        </authorList>
    </citation>
    <scope>IDENTIFICATION</scope>
</reference>
<proteinExistence type="predicted"/>
<organism evidence="4">
    <name type="scientific">Nippostrongylus brasiliensis</name>
    <name type="common">Rat hookworm</name>
    <dbReference type="NCBI Taxonomy" id="27835"/>
    <lineage>
        <taxon>Eukaryota</taxon>
        <taxon>Metazoa</taxon>
        <taxon>Ecdysozoa</taxon>
        <taxon>Nematoda</taxon>
        <taxon>Chromadorea</taxon>
        <taxon>Rhabditida</taxon>
        <taxon>Rhabditina</taxon>
        <taxon>Rhabditomorpha</taxon>
        <taxon>Strongyloidea</taxon>
        <taxon>Heligmosomidae</taxon>
        <taxon>Nippostrongylus</taxon>
    </lineage>
</organism>
<sequence>MPDSPHIYALYNLIRKSDKSFDHQQARRMTREGIEHHLKGRPLTLEWAPNACVRLAPLTGKRVVNLSERPLARSVTNTEKDTEHDHEISSPKIRNSTETIAAMPDFCENAIPVCAPDEAKTAMAKQSETKIASTKPAPPEPEPMNAEPVKAEPPVVKRKSKSRGSDNDGQNIAARELTVEEDEAMFKKKKRVISRALPLTGPLPQQGKAGSKEHRRESAASKQKRSKPVRAEAGKGKKKGKSKAQPTKTSGSKSKSNEKKPPPKTKK</sequence>
<dbReference type="Proteomes" id="UP000271162">
    <property type="component" value="Unassembled WGS sequence"/>
</dbReference>
<feature type="region of interest" description="Disordered" evidence="1">
    <location>
        <begin position="121"/>
        <end position="267"/>
    </location>
</feature>
<evidence type="ECO:0000313" key="3">
    <source>
        <dbReference type="Proteomes" id="UP000271162"/>
    </source>
</evidence>
<dbReference type="AlphaFoldDB" id="A0A0N4XPM5"/>
<keyword evidence="3" id="KW-1185">Reference proteome</keyword>
<accession>A0A0N4XPM5</accession>
<evidence type="ECO:0000256" key="1">
    <source>
        <dbReference type="SAM" id="MobiDB-lite"/>
    </source>
</evidence>
<gene>
    <name evidence="2" type="ORF">NBR_LOCUS4477</name>
</gene>
<dbReference type="EMBL" id="UYSL01008460">
    <property type="protein sequence ID" value="VDL68066.1"/>
    <property type="molecule type" value="Genomic_DNA"/>
</dbReference>
<evidence type="ECO:0000313" key="2">
    <source>
        <dbReference type="EMBL" id="VDL68066.1"/>
    </source>
</evidence>
<reference evidence="2 3" key="2">
    <citation type="submission" date="2018-11" db="EMBL/GenBank/DDBJ databases">
        <authorList>
            <consortium name="Pathogen Informatics"/>
        </authorList>
    </citation>
    <scope>NUCLEOTIDE SEQUENCE [LARGE SCALE GENOMIC DNA]</scope>
</reference>
<name>A0A0N4XPM5_NIPBR</name>